<dbReference type="AlphaFoldDB" id="A0A1W0W7P7"/>
<dbReference type="Gramene" id="OQU90386">
    <property type="protein sequence ID" value="OQU90386"/>
    <property type="gene ID" value="SORBI_3002G400151"/>
</dbReference>
<protein>
    <recommendedName>
        <fullName evidence="1">At1g61320/AtMIF1 LRR domain-containing protein</fullName>
    </recommendedName>
</protein>
<proteinExistence type="predicted"/>
<dbReference type="OrthoDB" id="664997at2759"/>
<evidence type="ECO:0000313" key="2">
    <source>
        <dbReference type="EMBL" id="OQU90386.1"/>
    </source>
</evidence>
<reference evidence="2 3" key="1">
    <citation type="journal article" date="2009" name="Nature">
        <title>The Sorghum bicolor genome and the diversification of grasses.</title>
        <authorList>
            <person name="Paterson A.H."/>
            <person name="Bowers J.E."/>
            <person name="Bruggmann R."/>
            <person name="Dubchak I."/>
            <person name="Grimwood J."/>
            <person name="Gundlach H."/>
            <person name="Haberer G."/>
            <person name="Hellsten U."/>
            <person name="Mitros T."/>
            <person name="Poliakov A."/>
            <person name="Schmutz J."/>
            <person name="Spannagl M."/>
            <person name="Tang H."/>
            <person name="Wang X."/>
            <person name="Wicker T."/>
            <person name="Bharti A.K."/>
            <person name="Chapman J."/>
            <person name="Feltus F.A."/>
            <person name="Gowik U."/>
            <person name="Grigoriev I.V."/>
            <person name="Lyons E."/>
            <person name="Maher C.A."/>
            <person name="Martis M."/>
            <person name="Narechania A."/>
            <person name="Otillar R.P."/>
            <person name="Penning B.W."/>
            <person name="Salamov A.A."/>
            <person name="Wang Y."/>
            <person name="Zhang L."/>
            <person name="Carpita N.C."/>
            <person name="Freeling M."/>
            <person name="Gingle A.R."/>
            <person name="Hash C.T."/>
            <person name="Keller B."/>
            <person name="Klein P."/>
            <person name="Kresovich S."/>
            <person name="McCann M.C."/>
            <person name="Ming R."/>
            <person name="Peterson D.G."/>
            <person name="Mehboob-ur-Rahman"/>
            <person name="Ware D."/>
            <person name="Westhoff P."/>
            <person name="Mayer K.F."/>
            <person name="Messing J."/>
            <person name="Rokhsar D.S."/>
        </authorList>
    </citation>
    <scope>NUCLEOTIDE SEQUENCE [LARGE SCALE GENOMIC DNA]</scope>
    <source>
        <strain evidence="3">cv. BTx623</strain>
    </source>
</reference>
<dbReference type="PANTHER" id="PTHR35545">
    <property type="entry name" value="F-BOX DOMAIN-CONTAINING PROTEIN"/>
    <property type="match status" value="1"/>
</dbReference>
<dbReference type="PANTHER" id="PTHR35545:SF28">
    <property type="entry name" value="OS07G0645701 PROTEIN"/>
    <property type="match status" value="1"/>
</dbReference>
<dbReference type="InterPro" id="IPR036047">
    <property type="entry name" value="F-box-like_dom_sf"/>
</dbReference>
<dbReference type="Gene3D" id="3.80.10.10">
    <property type="entry name" value="Ribonuclease Inhibitor"/>
    <property type="match status" value="1"/>
</dbReference>
<dbReference type="Pfam" id="PF23622">
    <property type="entry name" value="LRR_At1g61320_AtMIF1"/>
    <property type="match status" value="1"/>
</dbReference>
<dbReference type="ExpressionAtlas" id="A0A1W0W7P7">
    <property type="expression patterns" value="baseline and differential"/>
</dbReference>
<dbReference type="Gramene" id="OQU90382">
    <property type="protein sequence ID" value="OQU90382"/>
    <property type="gene ID" value="SORBI_3002G400151"/>
</dbReference>
<reference evidence="3" key="3">
    <citation type="journal article" date="2018" name="Plant J.">
        <title>The Sorghum bicolor reference genome: improved assembly, gene annotations, a transcriptome atlas, and signatures of genome organization.</title>
        <authorList>
            <person name="McCormick R.F."/>
            <person name="Truong S.K."/>
            <person name="Sreedasyam A."/>
            <person name="Jenkins J."/>
            <person name="Shu S."/>
            <person name="Sims D."/>
            <person name="Kennedy M."/>
            <person name="Amirebrahimi M."/>
            <person name="Weers B.D."/>
            <person name="McKinley B."/>
            <person name="Mattison A."/>
            <person name="Morishige D.T."/>
            <person name="Grimwood J."/>
            <person name="Schmutz J."/>
            <person name="Mullet J.E."/>
        </authorList>
    </citation>
    <scope>NUCLEOTIDE SEQUENCE [LARGE SCALE GENOMIC DNA]</scope>
    <source>
        <strain evidence="3">cv. BTx623</strain>
    </source>
</reference>
<dbReference type="InterPro" id="IPR055357">
    <property type="entry name" value="LRR_At1g61320_AtMIF1"/>
</dbReference>
<dbReference type="SUPFAM" id="SSF81383">
    <property type="entry name" value="F-box domain"/>
    <property type="match status" value="1"/>
</dbReference>
<reference evidence="2" key="2">
    <citation type="submission" date="2017-02" db="EMBL/GenBank/DDBJ databases">
        <title>WGS assembly of Sorghum bicolor.</title>
        <authorList>
            <person name="Paterson A."/>
            <person name="Mullet J."/>
            <person name="Bowers J."/>
            <person name="Bruggmann R."/>
            <person name="Dubchak I."/>
            <person name="Grimwood J."/>
            <person name="Gundlach H."/>
            <person name="Haberer G."/>
            <person name="Hellsten U."/>
            <person name="Mitros T."/>
            <person name="Poliakov A."/>
            <person name="Schmutz J."/>
            <person name="Spannagl M."/>
            <person name="Tang H."/>
            <person name="Wang X."/>
            <person name="Wicker T."/>
            <person name="Bharti A."/>
            <person name="Chapman J."/>
            <person name="Feltus F."/>
            <person name="Gowik U."/>
            <person name="Grigoriev I."/>
            <person name="Lyons E."/>
            <person name="Maher C."/>
            <person name="Martis M."/>
            <person name="Narechania A."/>
            <person name="Otillar R."/>
            <person name="Penning B."/>
            <person name="Salamov A."/>
            <person name="Wang Y."/>
            <person name="Zhang L."/>
            <person name="Carpita N."/>
            <person name="Freeling M."/>
            <person name="Gingle A."/>
            <person name="Hash C."/>
            <person name="Keller B."/>
            <person name="Klein P."/>
            <person name="Kresovich S."/>
            <person name="Mccann M."/>
            <person name="Ming R."/>
            <person name="Peterson D."/>
            <person name="Rahman M."/>
            <person name="Ware D."/>
            <person name="Westhoff P."/>
            <person name="Mayer K."/>
            <person name="Messing J."/>
            <person name="Sims D."/>
            <person name="Jenkins J."/>
            <person name="Shu S."/>
            <person name="Rokhsar D."/>
        </authorList>
    </citation>
    <scope>NUCLEOTIDE SEQUENCE</scope>
</reference>
<dbReference type="InterPro" id="IPR032675">
    <property type="entry name" value="LRR_dom_sf"/>
</dbReference>
<name>A0A1W0W7P7_SORBI</name>
<dbReference type="EMBL" id="CM000761">
    <property type="protein sequence ID" value="OQU90386.1"/>
    <property type="molecule type" value="Genomic_DNA"/>
</dbReference>
<gene>
    <name evidence="2" type="ORF">SORBI_3002G400151</name>
</gene>
<dbReference type="EMBL" id="CM000761">
    <property type="protein sequence ID" value="OQU90382.1"/>
    <property type="molecule type" value="Genomic_DNA"/>
</dbReference>
<dbReference type="OMA" id="YKCCKEC"/>
<dbReference type="InParanoid" id="A0A1W0W7P7"/>
<organism evidence="2 3">
    <name type="scientific">Sorghum bicolor</name>
    <name type="common">Sorghum</name>
    <name type="synonym">Sorghum vulgare</name>
    <dbReference type="NCBI Taxonomy" id="4558"/>
    <lineage>
        <taxon>Eukaryota</taxon>
        <taxon>Viridiplantae</taxon>
        <taxon>Streptophyta</taxon>
        <taxon>Embryophyta</taxon>
        <taxon>Tracheophyta</taxon>
        <taxon>Spermatophyta</taxon>
        <taxon>Magnoliopsida</taxon>
        <taxon>Liliopsida</taxon>
        <taxon>Poales</taxon>
        <taxon>Poaceae</taxon>
        <taxon>PACMAD clade</taxon>
        <taxon>Panicoideae</taxon>
        <taxon>Andropogonodae</taxon>
        <taxon>Andropogoneae</taxon>
        <taxon>Sorghinae</taxon>
        <taxon>Sorghum</taxon>
    </lineage>
</organism>
<dbReference type="SUPFAM" id="SSF52047">
    <property type="entry name" value="RNI-like"/>
    <property type="match status" value="1"/>
</dbReference>
<accession>A0A1W0W7P7</accession>
<feature type="domain" description="At1g61320/AtMIF1 LRR" evidence="1">
    <location>
        <begin position="173"/>
        <end position="434"/>
    </location>
</feature>
<sequence>MELNNVHVQQVGEDMISKLNDDVLLLILENVDLTMSVRAGALSTRWRHLPWLLGQLTIDMMDFLHEPYADPTVDDHIDKAMSSLAEAIRSMLSPSRRKTVVTRLCVSLVITNSYSSEIGHLVNEVVENGMVKDIELTSGVERIPGTVSDEEMEKHANGVNSFFSNYPIISCCLTRLLLFNATFVESDLHNLIANVCTELRYLYLSQCDTGFQSTFKIDAPNSKLNILELVHCHFAQVELHCLPMVEKVIFGFWLTRCVPLTWEYIPCLKEVEIFSAMPPPQEPFKLSDFLRGTTCINTLSLDFLGQKIWLLPEKHQLSSVFSNLRKLCIYDVFVGFGLLWTTALLEAAPSLEILEVEVYDHRCEEDEKVTEKCAERTNGPWQVSEFAYPKHSPLKELEIIGFNASEEHIVFIGAVMERASNLQSVVLKDKCCKECEATSTASVKRKFPEGEDEQELVVNKLRNRFFSRAQIIFSDRKVVNECVFV</sequence>
<dbReference type="Proteomes" id="UP000000768">
    <property type="component" value="Chromosome 2"/>
</dbReference>
<evidence type="ECO:0000259" key="1">
    <source>
        <dbReference type="Pfam" id="PF23622"/>
    </source>
</evidence>
<evidence type="ECO:0000313" key="3">
    <source>
        <dbReference type="Proteomes" id="UP000000768"/>
    </source>
</evidence>
<keyword evidence="3" id="KW-1185">Reference proteome</keyword>